<reference evidence="8" key="1">
    <citation type="journal article" date="2021" name="Nat. Commun.">
        <title>Genetic determinants of endophytism in the Arabidopsis root mycobiome.</title>
        <authorList>
            <person name="Mesny F."/>
            <person name="Miyauchi S."/>
            <person name="Thiergart T."/>
            <person name="Pickel B."/>
            <person name="Atanasova L."/>
            <person name="Karlsson M."/>
            <person name="Huettel B."/>
            <person name="Barry K.W."/>
            <person name="Haridas S."/>
            <person name="Chen C."/>
            <person name="Bauer D."/>
            <person name="Andreopoulos W."/>
            <person name="Pangilinan J."/>
            <person name="LaButti K."/>
            <person name="Riley R."/>
            <person name="Lipzen A."/>
            <person name="Clum A."/>
            <person name="Drula E."/>
            <person name="Henrissat B."/>
            <person name="Kohler A."/>
            <person name="Grigoriev I.V."/>
            <person name="Martin F.M."/>
            <person name="Hacquard S."/>
        </authorList>
    </citation>
    <scope>NUCLEOTIDE SEQUENCE</scope>
    <source>
        <strain evidence="8">MPI-CAGE-AT-0021</strain>
    </source>
</reference>
<dbReference type="InterPro" id="IPR017981">
    <property type="entry name" value="GPCR_2-like_7TM"/>
</dbReference>
<dbReference type="PANTHER" id="PTHR23112:SF0">
    <property type="entry name" value="TRANSMEMBRANE PROTEIN 116"/>
    <property type="match status" value="1"/>
</dbReference>
<feature type="transmembrane region" description="Helical" evidence="6">
    <location>
        <begin position="20"/>
        <end position="38"/>
    </location>
</feature>
<evidence type="ECO:0000256" key="5">
    <source>
        <dbReference type="SAM" id="MobiDB-lite"/>
    </source>
</evidence>
<feature type="transmembrane region" description="Helical" evidence="6">
    <location>
        <begin position="347"/>
        <end position="366"/>
    </location>
</feature>
<keyword evidence="9" id="KW-1185">Reference proteome</keyword>
<feature type="transmembrane region" description="Helical" evidence="6">
    <location>
        <begin position="117"/>
        <end position="137"/>
    </location>
</feature>
<dbReference type="GO" id="GO:0007166">
    <property type="term" value="P:cell surface receptor signaling pathway"/>
    <property type="evidence" value="ECO:0007669"/>
    <property type="project" value="InterPro"/>
</dbReference>
<feature type="region of interest" description="Disordered" evidence="5">
    <location>
        <begin position="405"/>
        <end position="431"/>
    </location>
</feature>
<dbReference type="AlphaFoldDB" id="A0A9P9DQV2"/>
<evidence type="ECO:0000313" key="9">
    <source>
        <dbReference type="Proteomes" id="UP000717696"/>
    </source>
</evidence>
<gene>
    <name evidence="8" type="ORF">B0J13DRAFT_647204</name>
</gene>
<comment type="caution">
    <text evidence="8">The sequence shown here is derived from an EMBL/GenBank/DDBJ whole genome shotgun (WGS) entry which is preliminary data.</text>
</comment>
<protein>
    <recommendedName>
        <fullName evidence="7">G-protein coupled receptors family 2 profile 2 domain-containing protein</fullName>
    </recommendedName>
</protein>
<dbReference type="PANTHER" id="PTHR23112">
    <property type="entry name" value="G PROTEIN-COUPLED RECEPTOR 157-RELATED"/>
    <property type="match status" value="1"/>
</dbReference>
<evidence type="ECO:0000256" key="2">
    <source>
        <dbReference type="ARBA" id="ARBA00022692"/>
    </source>
</evidence>
<keyword evidence="3 6" id="KW-1133">Transmembrane helix</keyword>
<feature type="transmembrane region" description="Helical" evidence="6">
    <location>
        <begin position="169"/>
        <end position="190"/>
    </location>
</feature>
<dbReference type="Proteomes" id="UP000717696">
    <property type="component" value="Unassembled WGS sequence"/>
</dbReference>
<dbReference type="OrthoDB" id="100006at2759"/>
<dbReference type="Gene3D" id="1.20.1070.10">
    <property type="entry name" value="Rhodopsin 7-helix transmembrane proteins"/>
    <property type="match status" value="1"/>
</dbReference>
<comment type="subcellular location">
    <subcellularLocation>
        <location evidence="1">Membrane</location>
        <topology evidence="1">Multi-pass membrane protein</topology>
    </subcellularLocation>
</comment>
<accession>A0A9P9DQV2</accession>
<dbReference type="GO" id="GO:0005886">
    <property type="term" value="C:plasma membrane"/>
    <property type="evidence" value="ECO:0007669"/>
    <property type="project" value="TreeGrafter"/>
</dbReference>
<dbReference type="PROSITE" id="PS50261">
    <property type="entry name" value="G_PROTEIN_RECEP_F2_4"/>
    <property type="match status" value="1"/>
</dbReference>
<dbReference type="SUPFAM" id="SSF81321">
    <property type="entry name" value="Family A G protein-coupled receptor-like"/>
    <property type="match status" value="1"/>
</dbReference>
<evidence type="ECO:0000256" key="1">
    <source>
        <dbReference type="ARBA" id="ARBA00004141"/>
    </source>
</evidence>
<keyword evidence="4 6" id="KW-0472">Membrane</keyword>
<feature type="transmembrane region" description="Helical" evidence="6">
    <location>
        <begin position="309"/>
        <end position="327"/>
    </location>
</feature>
<proteinExistence type="predicted"/>
<sequence>MSSPSQLETLALLERLGGSISLVSVLIIFVACGLIARVRNPRNTFIVFASIANVGASIGCIISQDGLHSGEDSTLCRAQSFLVHMFMQSDAWWSFGMSFNTFLVVSGHTNPKTFNKWLYSLICFGGPFITGFTLFFISDPIRGPVYGATTVWCWIREDWASIRLFTSYIFVWICIIGSLILNTIVGYRIFHTRNQIRNFSNSQSQHSAIDNQLPLVNTRPNTQGSEHPMIVTEVSITHAPASNIAKPMPIRVNSTLRTPETSLQSQTSRYSLTITSHSGSDNITKTPRIVNTTKGAISRFRLQDPIKRAYLRTTFMFTLSVFITWVPASINRIRSLQGGGVPYSNQVVMAAVMPLQGLWNAVIFFVTSHSVLREVAWEKWGLWVLESTTIDGEVVERAAVGEAHVDEDPDRTDSGSDIELRHVSRSPTKGN</sequence>
<keyword evidence="2 6" id="KW-0812">Transmembrane</keyword>
<name>A0A9P9DQV2_9HYPO</name>
<feature type="domain" description="G-protein coupled receptors family 2 profile 2" evidence="7">
    <location>
        <begin position="10"/>
        <end position="190"/>
    </location>
</feature>
<dbReference type="GO" id="GO:0004930">
    <property type="term" value="F:G protein-coupled receptor activity"/>
    <property type="evidence" value="ECO:0007669"/>
    <property type="project" value="InterPro"/>
</dbReference>
<organism evidence="8 9">
    <name type="scientific">Dactylonectria estremocensis</name>
    <dbReference type="NCBI Taxonomy" id="1079267"/>
    <lineage>
        <taxon>Eukaryota</taxon>
        <taxon>Fungi</taxon>
        <taxon>Dikarya</taxon>
        <taxon>Ascomycota</taxon>
        <taxon>Pezizomycotina</taxon>
        <taxon>Sordariomycetes</taxon>
        <taxon>Hypocreomycetidae</taxon>
        <taxon>Hypocreales</taxon>
        <taxon>Nectriaceae</taxon>
        <taxon>Dactylonectria</taxon>
    </lineage>
</organism>
<dbReference type="GO" id="GO:0007189">
    <property type="term" value="P:adenylate cyclase-activating G protein-coupled receptor signaling pathway"/>
    <property type="evidence" value="ECO:0007669"/>
    <property type="project" value="TreeGrafter"/>
</dbReference>
<dbReference type="Pfam" id="PF00002">
    <property type="entry name" value="7tm_2"/>
    <property type="match status" value="1"/>
</dbReference>
<evidence type="ECO:0000256" key="6">
    <source>
        <dbReference type="SAM" id="Phobius"/>
    </source>
</evidence>
<evidence type="ECO:0000256" key="3">
    <source>
        <dbReference type="ARBA" id="ARBA00022989"/>
    </source>
</evidence>
<evidence type="ECO:0000256" key="4">
    <source>
        <dbReference type="ARBA" id="ARBA00023136"/>
    </source>
</evidence>
<feature type="compositionally biased region" description="Basic and acidic residues" evidence="5">
    <location>
        <begin position="405"/>
        <end position="422"/>
    </location>
</feature>
<dbReference type="EMBL" id="JAGMUU010000024">
    <property type="protein sequence ID" value="KAH7125040.1"/>
    <property type="molecule type" value="Genomic_DNA"/>
</dbReference>
<evidence type="ECO:0000259" key="7">
    <source>
        <dbReference type="PROSITE" id="PS50261"/>
    </source>
</evidence>
<dbReference type="InterPro" id="IPR000832">
    <property type="entry name" value="GPCR_2_secretin-like"/>
</dbReference>
<feature type="transmembrane region" description="Helical" evidence="6">
    <location>
        <begin position="45"/>
        <end position="64"/>
    </location>
</feature>
<feature type="transmembrane region" description="Helical" evidence="6">
    <location>
        <begin position="91"/>
        <end position="110"/>
    </location>
</feature>
<evidence type="ECO:0000313" key="8">
    <source>
        <dbReference type="EMBL" id="KAH7125040.1"/>
    </source>
</evidence>